<dbReference type="RefSeq" id="WP_171703262.1">
    <property type="nucleotide sequence ID" value="NZ_JABFHI010000010.1"/>
</dbReference>
<proteinExistence type="predicted"/>
<organism evidence="1 2">
    <name type="scientific">Vreelandella azerica</name>
    <dbReference type="NCBI Taxonomy" id="2732867"/>
    <lineage>
        <taxon>Bacteria</taxon>
        <taxon>Pseudomonadati</taxon>
        <taxon>Pseudomonadota</taxon>
        <taxon>Gammaproteobacteria</taxon>
        <taxon>Oceanospirillales</taxon>
        <taxon>Halomonadaceae</taxon>
        <taxon>Vreelandella</taxon>
    </lineage>
</organism>
<protein>
    <submittedName>
        <fullName evidence="1">Uncharacterized protein</fullName>
    </submittedName>
</protein>
<dbReference type="Proteomes" id="UP000588806">
    <property type="component" value="Unassembled WGS sequence"/>
</dbReference>
<reference evidence="1 2" key="1">
    <citation type="submission" date="2020-05" db="EMBL/GenBank/DDBJ databases">
        <authorList>
            <person name="Ruan W."/>
            <person name="Jeon C.O."/>
            <person name="Chun B.H."/>
        </authorList>
    </citation>
    <scope>NUCLEOTIDE SEQUENCE [LARGE SCALE GENOMIC DNA]</scope>
    <source>
        <strain evidence="1 2">TBZ9</strain>
    </source>
</reference>
<name>A0A7Y3TZY7_9GAMM</name>
<comment type="caution">
    <text evidence="1">The sequence shown here is derived from an EMBL/GenBank/DDBJ whole genome shotgun (WGS) entry which is preliminary data.</text>
</comment>
<evidence type="ECO:0000313" key="2">
    <source>
        <dbReference type="Proteomes" id="UP000588806"/>
    </source>
</evidence>
<gene>
    <name evidence="1" type="ORF">HLB35_15445</name>
</gene>
<reference evidence="1 2" key="2">
    <citation type="submission" date="2020-06" db="EMBL/GenBank/DDBJ databases">
        <title>Halomonas songnenensis sp. nov., a moderately halophilic bacterium isolated from saline and alkaline soils.</title>
        <authorList>
            <person name="Jiang J."/>
            <person name="Pan Y."/>
        </authorList>
    </citation>
    <scope>NUCLEOTIDE SEQUENCE [LARGE SCALE GENOMIC DNA]</scope>
    <source>
        <strain evidence="1 2">TBZ9</strain>
    </source>
</reference>
<accession>A0A7Y3TZY7</accession>
<evidence type="ECO:0000313" key="1">
    <source>
        <dbReference type="EMBL" id="NOG32800.1"/>
    </source>
</evidence>
<dbReference type="AlphaFoldDB" id="A0A7Y3TZY7"/>
<sequence length="132" mass="15365">MPSIKNYPVFFMNVDSPKRDLEWRLMMAVKLAKKGAVSVVGQKEYTFPAHSQSTNAIWFGRFAANNATSDMDNELFKKVRENNTSIFFLHDEGGFYIKETYEKAIFRIHPPHLLKNDFVKRFFCGVIFSLML</sequence>
<keyword evidence="2" id="KW-1185">Reference proteome</keyword>
<dbReference type="EMBL" id="JABFHI010000010">
    <property type="protein sequence ID" value="NOG32800.1"/>
    <property type="molecule type" value="Genomic_DNA"/>
</dbReference>